<dbReference type="WBParaSite" id="DME_0000702601-mRNA-1">
    <property type="protein sequence ID" value="DME_0000702601-mRNA-1"/>
    <property type="gene ID" value="DME_0000702601"/>
</dbReference>
<accession>A0A0N4UHJ3</accession>
<dbReference type="GO" id="GO:0005230">
    <property type="term" value="F:extracellular ligand-gated monoatomic ion channel activity"/>
    <property type="evidence" value="ECO:0007669"/>
    <property type="project" value="InterPro"/>
</dbReference>
<dbReference type="Gene3D" id="1.20.58.390">
    <property type="entry name" value="Neurotransmitter-gated ion-channel transmembrane domain"/>
    <property type="match status" value="1"/>
</dbReference>
<reference evidence="14 16" key="2">
    <citation type="submission" date="2018-11" db="EMBL/GenBank/DDBJ databases">
        <authorList>
            <consortium name="Pathogen Informatics"/>
        </authorList>
    </citation>
    <scope>NUCLEOTIDE SEQUENCE [LARGE SCALE GENOMIC DNA]</scope>
</reference>
<dbReference type="PRINTS" id="PR00253">
    <property type="entry name" value="GABAARECEPTR"/>
</dbReference>
<evidence type="ECO:0000256" key="1">
    <source>
        <dbReference type="ARBA" id="ARBA00004141"/>
    </source>
</evidence>
<dbReference type="AlphaFoldDB" id="A0A0N4UHJ3"/>
<protein>
    <submittedName>
        <fullName evidence="17">Neur_chan_LBD domain-containing protein</fullName>
    </submittedName>
</protein>
<evidence type="ECO:0000313" key="15">
    <source>
        <dbReference type="Proteomes" id="UP000038040"/>
    </source>
</evidence>
<dbReference type="CDD" id="cd18990">
    <property type="entry name" value="LGIC_ECD_GABAAR"/>
    <property type="match status" value="1"/>
</dbReference>
<keyword evidence="7 11" id="KW-1133">Transmembrane helix</keyword>
<dbReference type="SUPFAM" id="SSF63712">
    <property type="entry name" value="Nicotinic receptor ligand binding domain-like"/>
    <property type="match status" value="1"/>
</dbReference>
<dbReference type="STRING" id="318479.A0A0N4UHJ3"/>
<dbReference type="Gene3D" id="2.70.170.10">
    <property type="entry name" value="Neurotransmitter-gated ion-channel ligand-binding domain"/>
    <property type="match status" value="1"/>
</dbReference>
<dbReference type="PRINTS" id="PR00252">
    <property type="entry name" value="NRIONCHANNEL"/>
</dbReference>
<evidence type="ECO:0000256" key="6">
    <source>
        <dbReference type="ARBA" id="ARBA00022729"/>
    </source>
</evidence>
<feature type="transmembrane region" description="Helical" evidence="11">
    <location>
        <begin position="276"/>
        <end position="300"/>
    </location>
</feature>
<feature type="transmembrane region" description="Helical" evidence="11">
    <location>
        <begin position="306"/>
        <end position="327"/>
    </location>
</feature>
<keyword evidence="8" id="KW-0406">Ion transport</keyword>
<dbReference type="Pfam" id="PF02931">
    <property type="entry name" value="Neur_chan_LBD"/>
    <property type="match status" value="1"/>
</dbReference>
<keyword evidence="4" id="KW-1003">Cell membrane</keyword>
<keyword evidence="6" id="KW-0732">Signal</keyword>
<reference evidence="17" key="1">
    <citation type="submission" date="2017-02" db="UniProtKB">
        <authorList>
            <consortium name="WormBaseParasite"/>
        </authorList>
    </citation>
    <scope>IDENTIFICATION</scope>
</reference>
<evidence type="ECO:0000256" key="7">
    <source>
        <dbReference type="ARBA" id="ARBA00022989"/>
    </source>
</evidence>
<dbReference type="FunFam" id="2.70.170.10:FF:000034">
    <property type="entry name" value="Ligand-Gated ion Channel"/>
    <property type="match status" value="1"/>
</dbReference>
<feature type="domain" description="Neurotransmitter-gated ion-channel transmembrane" evidence="13">
    <location>
        <begin position="283"/>
        <end position="333"/>
    </location>
</feature>
<dbReference type="InterPro" id="IPR036719">
    <property type="entry name" value="Neuro-gated_channel_TM_sf"/>
</dbReference>
<dbReference type="InterPro" id="IPR036734">
    <property type="entry name" value="Neur_chan_lig-bd_sf"/>
</dbReference>
<keyword evidence="5 11" id="KW-0812">Transmembrane</keyword>
<dbReference type="InterPro" id="IPR006029">
    <property type="entry name" value="Neurotrans-gated_channel_TM"/>
</dbReference>
<evidence type="ECO:0000256" key="9">
    <source>
        <dbReference type="ARBA" id="ARBA00023136"/>
    </source>
</evidence>
<dbReference type="InterPro" id="IPR006202">
    <property type="entry name" value="Neur_chan_lig-bd"/>
</dbReference>
<dbReference type="Pfam" id="PF02932">
    <property type="entry name" value="Neur_chan_memb"/>
    <property type="match status" value="1"/>
</dbReference>
<evidence type="ECO:0000256" key="8">
    <source>
        <dbReference type="ARBA" id="ARBA00023065"/>
    </source>
</evidence>
<keyword evidence="9 11" id="KW-0472">Membrane</keyword>
<evidence type="ECO:0000256" key="4">
    <source>
        <dbReference type="ARBA" id="ARBA00022475"/>
    </source>
</evidence>
<organism evidence="15 17">
    <name type="scientific">Dracunculus medinensis</name>
    <name type="common">Guinea worm</name>
    <dbReference type="NCBI Taxonomy" id="318479"/>
    <lineage>
        <taxon>Eukaryota</taxon>
        <taxon>Metazoa</taxon>
        <taxon>Ecdysozoa</taxon>
        <taxon>Nematoda</taxon>
        <taxon>Chromadorea</taxon>
        <taxon>Rhabditida</taxon>
        <taxon>Spirurina</taxon>
        <taxon>Dracunculoidea</taxon>
        <taxon>Dracunculidae</taxon>
        <taxon>Dracunculus</taxon>
    </lineage>
</organism>
<evidence type="ECO:0000259" key="12">
    <source>
        <dbReference type="Pfam" id="PF02931"/>
    </source>
</evidence>
<evidence type="ECO:0000313" key="17">
    <source>
        <dbReference type="WBParaSite" id="DME_0000702601-mRNA-1"/>
    </source>
</evidence>
<evidence type="ECO:0000256" key="2">
    <source>
        <dbReference type="ARBA" id="ARBA00004236"/>
    </source>
</evidence>
<keyword evidence="10" id="KW-0407">Ion channel</keyword>
<keyword evidence="3" id="KW-0813">Transport</keyword>
<dbReference type="SUPFAM" id="SSF90112">
    <property type="entry name" value="Neurotransmitter-gated ion-channel transmembrane pore"/>
    <property type="match status" value="1"/>
</dbReference>
<dbReference type="EMBL" id="UYYG01000025">
    <property type="protein sequence ID" value="VDN51605.1"/>
    <property type="molecule type" value="Genomic_DNA"/>
</dbReference>
<dbReference type="InterPro" id="IPR006201">
    <property type="entry name" value="Neur_channel"/>
</dbReference>
<name>A0A0N4UHJ3_DRAME</name>
<evidence type="ECO:0000256" key="3">
    <source>
        <dbReference type="ARBA" id="ARBA00022448"/>
    </source>
</evidence>
<dbReference type="InterPro" id="IPR038050">
    <property type="entry name" value="Neuro_actylchol_rec"/>
</dbReference>
<dbReference type="Proteomes" id="UP000274756">
    <property type="component" value="Unassembled WGS sequence"/>
</dbReference>
<sequence length="339" mass="39341">MAFNKICLIRQLSEARIGHEWERFQKLCLLRIASVIIRLLSMSYNPKVCFSGETKAQDLAQIILKNYSRQTASNLLLFFLYRNALPDPSPVKVLVEITIQDVSEISAVTGTFITDFFVSAIWMDRRLRFDYIDPCRKNLSLDHDIEPRLWSPNVCIVNSKYTEVHNSPKPNILLMIFPNGTVWLNYRIRVKAPCDMNAKNFPLDTIKCHIILESYSYNTAEATLDWLRWSPVSMVKDNFNLPDFKMSNITFGKAQKMYTAGMWSRLNVVIQFERQYGFYIVQMYMPTYISVLISWIIFWIDTKALPARITLGVSSLMALTFQFGSIARSLPKIYLFIIS</sequence>
<dbReference type="PANTHER" id="PTHR18945">
    <property type="entry name" value="NEUROTRANSMITTER GATED ION CHANNEL"/>
    <property type="match status" value="1"/>
</dbReference>
<evidence type="ECO:0000256" key="5">
    <source>
        <dbReference type="ARBA" id="ARBA00022692"/>
    </source>
</evidence>
<feature type="domain" description="Neurotransmitter-gated ion-channel ligand-binding" evidence="12">
    <location>
        <begin position="88"/>
        <end position="275"/>
    </location>
</feature>
<dbReference type="InterPro" id="IPR006028">
    <property type="entry name" value="GABAA/Glycine_rcpt"/>
</dbReference>
<evidence type="ECO:0000259" key="13">
    <source>
        <dbReference type="Pfam" id="PF02932"/>
    </source>
</evidence>
<keyword evidence="16" id="KW-1185">Reference proteome</keyword>
<dbReference type="GO" id="GO:0004888">
    <property type="term" value="F:transmembrane signaling receptor activity"/>
    <property type="evidence" value="ECO:0007669"/>
    <property type="project" value="InterPro"/>
</dbReference>
<dbReference type="Proteomes" id="UP000038040">
    <property type="component" value="Unplaced"/>
</dbReference>
<comment type="subcellular location">
    <subcellularLocation>
        <location evidence="2">Cell membrane</location>
    </subcellularLocation>
    <subcellularLocation>
        <location evidence="1">Membrane</location>
        <topology evidence="1">Multi-pass membrane protein</topology>
    </subcellularLocation>
</comment>
<evidence type="ECO:0000256" key="10">
    <source>
        <dbReference type="ARBA" id="ARBA00023303"/>
    </source>
</evidence>
<dbReference type="GO" id="GO:0005886">
    <property type="term" value="C:plasma membrane"/>
    <property type="evidence" value="ECO:0007669"/>
    <property type="project" value="UniProtKB-SubCell"/>
</dbReference>
<evidence type="ECO:0000256" key="11">
    <source>
        <dbReference type="SAM" id="Phobius"/>
    </source>
</evidence>
<gene>
    <name evidence="14" type="ORF">DME_LOCUS1578</name>
</gene>
<proteinExistence type="predicted"/>
<evidence type="ECO:0000313" key="16">
    <source>
        <dbReference type="Proteomes" id="UP000274756"/>
    </source>
</evidence>
<evidence type="ECO:0000313" key="14">
    <source>
        <dbReference type="EMBL" id="VDN51605.1"/>
    </source>
</evidence>
<dbReference type="OrthoDB" id="407674at2759"/>